<evidence type="ECO:0000256" key="7">
    <source>
        <dbReference type="RuleBase" id="RU363032"/>
    </source>
</evidence>
<evidence type="ECO:0000313" key="11">
    <source>
        <dbReference type="Proteomes" id="UP000260680"/>
    </source>
</evidence>
<organism evidence="10 11">
    <name type="scientific">Lacrimispora amygdalina</name>
    <dbReference type="NCBI Taxonomy" id="253257"/>
    <lineage>
        <taxon>Bacteria</taxon>
        <taxon>Bacillati</taxon>
        <taxon>Bacillota</taxon>
        <taxon>Clostridia</taxon>
        <taxon>Lachnospirales</taxon>
        <taxon>Lachnospiraceae</taxon>
        <taxon>Lacrimispora</taxon>
    </lineage>
</organism>
<comment type="caution">
    <text evidence="10">The sequence shown here is derived from an EMBL/GenBank/DDBJ whole genome shotgun (WGS) entry which is preliminary data.</text>
</comment>
<dbReference type="Pfam" id="PF00528">
    <property type="entry name" value="BPD_transp_1"/>
    <property type="match status" value="1"/>
</dbReference>
<evidence type="ECO:0000313" key="12">
    <source>
        <dbReference type="Proteomes" id="UP001419084"/>
    </source>
</evidence>
<comment type="similarity">
    <text evidence="7">Belongs to the binding-protein-dependent transport system permease family.</text>
</comment>
<dbReference type="CDD" id="cd06261">
    <property type="entry name" value="TM_PBP2"/>
    <property type="match status" value="1"/>
</dbReference>
<name>A0A3E2NF81_9FIRM</name>
<feature type="transmembrane region" description="Helical" evidence="7">
    <location>
        <begin position="91"/>
        <end position="115"/>
    </location>
</feature>
<keyword evidence="12" id="KW-1185">Reference proteome</keyword>
<dbReference type="Pfam" id="PF12911">
    <property type="entry name" value="OppC_N"/>
    <property type="match status" value="1"/>
</dbReference>
<evidence type="ECO:0000256" key="3">
    <source>
        <dbReference type="ARBA" id="ARBA00022475"/>
    </source>
</evidence>
<dbReference type="InterPro" id="IPR035906">
    <property type="entry name" value="MetI-like_sf"/>
</dbReference>
<evidence type="ECO:0000256" key="1">
    <source>
        <dbReference type="ARBA" id="ARBA00004651"/>
    </source>
</evidence>
<gene>
    <name evidence="10" type="ORF">DS742_07555</name>
    <name evidence="9" type="ORF">LAD12857_39730</name>
</gene>
<comment type="subcellular location">
    <subcellularLocation>
        <location evidence="1 7">Cell membrane</location>
        <topology evidence="1 7">Multi-pass membrane protein</topology>
    </subcellularLocation>
</comment>
<dbReference type="EMBL" id="QOHO01000022">
    <property type="protein sequence ID" value="RFZ79541.1"/>
    <property type="molecule type" value="Genomic_DNA"/>
</dbReference>
<evidence type="ECO:0000259" key="8">
    <source>
        <dbReference type="PROSITE" id="PS50928"/>
    </source>
</evidence>
<evidence type="ECO:0000313" key="10">
    <source>
        <dbReference type="EMBL" id="RFZ79541.1"/>
    </source>
</evidence>
<feature type="domain" description="ABC transmembrane type-1" evidence="8">
    <location>
        <begin position="87"/>
        <end position="276"/>
    </location>
</feature>
<evidence type="ECO:0000256" key="2">
    <source>
        <dbReference type="ARBA" id="ARBA00022448"/>
    </source>
</evidence>
<evidence type="ECO:0000256" key="5">
    <source>
        <dbReference type="ARBA" id="ARBA00022989"/>
    </source>
</evidence>
<feature type="transmembrane region" description="Helical" evidence="7">
    <location>
        <begin position="26"/>
        <end position="48"/>
    </location>
</feature>
<evidence type="ECO:0000313" key="9">
    <source>
        <dbReference type="EMBL" id="GLB32050.1"/>
    </source>
</evidence>
<dbReference type="GO" id="GO:0055085">
    <property type="term" value="P:transmembrane transport"/>
    <property type="evidence" value="ECO:0007669"/>
    <property type="project" value="InterPro"/>
</dbReference>
<dbReference type="Gene3D" id="1.10.3720.10">
    <property type="entry name" value="MetI-like"/>
    <property type="match status" value="1"/>
</dbReference>
<accession>A0A3E2NF81</accession>
<dbReference type="SUPFAM" id="SSF161098">
    <property type="entry name" value="MetI-like"/>
    <property type="match status" value="1"/>
</dbReference>
<reference evidence="10 11" key="1">
    <citation type="submission" date="2018-07" db="EMBL/GenBank/DDBJ databases">
        <title>New species, Clostridium PI-S10-A1B.</title>
        <authorList>
            <person name="Krishna G."/>
            <person name="Summeta K."/>
            <person name="Shikha S."/>
            <person name="Prabhu P.B."/>
            <person name="Suresh K."/>
        </authorList>
    </citation>
    <scope>NUCLEOTIDE SEQUENCE [LARGE SCALE GENOMIC DNA]</scope>
    <source>
        <strain evidence="10 11">PI-S10-A1B</strain>
    </source>
</reference>
<evidence type="ECO:0000256" key="6">
    <source>
        <dbReference type="ARBA" id="ARBA00023136"/>
    </source>
</evidence>
<dbReference type="EMBL" id="BRPJ01000084">
    <property type="protein sequence ID" value="GLB32050.1"/>
    <property type="molecule type" value="Genomic_DNA"/>
</dbReference>
<dbReference type="PANTHER" id="PTHR43386">
    <property type="entry name" value="OLIGOPEPTIDE TRANSPORT SYSTEM PERMEASE PROTEIN APPC"/>
    <property type="match status" value="1"/>
</dbReference>
<feature type="transmembrane region" description="Helical" evidence="7">
    <location>
        <begin position="257"/>
        <end position="276"/>
    </location>
</feature>
<keyword evidence="4 7" id="KW-0812">Transmembrane</keyword>
<protein>
    <submittedName>
        <fullName evidence="9 10">ABC transporter permease</fullName>
    </submittedName>
</protein>
<reference evidence="9 12" key="2">
    <citation type="journal article" date="2024" name="Int. J. Syst. Evol. Microbiol.">
        <title>Lacrimispora brassicae sp. nov. isolated from fermented cabbage, and proposal of Clostridium indicum Gundawar et al. 2019 and Clostridium methoxybenzovorans Mechichi et al. 1999 as heterotypic synonyms of Lacrimispora amygdalina (Parshina et al. 2003) Haas and Blanchard 2020 and Lacrimispora indolis (McClung and McCoy 1957) Haas and Blanchard 2020, respectively.</title>
        <authorList>
            <person name="Kobayashi H."/>
            <person name="Tanizawa Y."/>
            <person name="Sakamoto M."/>
            <person name="Ohkuma M."/>
            <person name="Tohno M."/>
        </authorList>
    </citation>
    <scope>NUCLEOTIDE SEQUENCE [LARGE SCALE GENOMIC DNA]</scope>
    <source>
        <strain evidence="9 12">DSM 12857</strain>
    </source>
</reference>
<dbReference type="InterPro" id="IPR000515">
    <property type="entry name" value="MetI-like"/>
</dbReference>
<evidence type="ECO:0000256" key="4">
    <source>
        <dbReference type="ARBA" id="ARBA00022692"/>
    </source>
</evidence>
<keyword evidence="6 7" id="KW-0472">Membrane</keyword>
<dbReference type="InterPro" id="IPR050366">
    <property type="entry name" value="BP-dependent_transpt_permease"/>
</dbReference>
<dbReference type="GO" id="GO:0005886">
    <property type="term" value="C:plasma membrane"/>
    <property type="evidence" value="ECO:0007669"/>
    <property type="project" value="UniProtKB-SubCell"/>
</dbReference>
<keyword evidence="5 7" id="KW-1133">Transmembrane helix</keyword>
<dbReference type="RefSeq" id="WP_117416383.1">
    <property type="nucleotide sequence ID" value="NZ_BRPJ01000084.1"/>
</dbReference>
<dbReference type="PROSITE" id="PS50928">
    <property type="entry name" value="ABC_TM1"/>
    <property type="match status" value="1"/>
</dbReference>
<dbReference type="Proteomes" id="UP000260680">
    <property type="component" value="Unassembled WGS sequence"/>
</dbReference>
<keyword evidence="2 7" id="KW-0813">Transport</keyword>
<dbReference type="PANTHER" id="PTHR43386:SF1">
    <property type="entry name" value="D,D-DIPEPTIDE TRANSPORT SYSTEM PERMEASE PROTEIN DDPC-RELATED"/>
    <property type="match status" value="1"/>
</dbReference>
<dbReference type="OrthoDB" id="9783218at2"/>
<dbReference type="InterPro" id="IPR025966">
    <property type="entry name" value="OppC_N"/>
</dbReference>
<keyword evidence="3" id="KW-1003">Cell membrane</keyword>
<dbReference type="AlphaFoldDB" id="A0A3E2NF81"/>
<dbReference type="Proteomes" id="UP001419084">
    <property type="component" value="Unassembled WGS sequence"/>
</dbReference>
<sequence>MPKTTGHAKNQGGFTAVIRQMRKNKAAMLGLLILSTEIILAILAPYIIPYDYSFMDMANMFAKPSFSHPFGCDDMGRDIFSRVLFGARYSISIGIIAVAIGSVIGCTIGAIAGYFGGQVDNLIMRFLDIIQAIPGMLLMIVISAVLGPGYFNTIVALSIGSISGMARMLRAQMLKERENEYIEAAQSINCSKFRIITSHLLPNCISPMIVSATMGVAQTITLAAGLSFIGLGVQPPIPEWGAMLSAARQFIRQAPHLVYFPGLAIAVTVLALNLLGDGLRDALDPKLKN</sequence>
<proteinExistence type="inferred from homology"/>